<dbReference type="Proteomes" id="UP000265520">
    <property type="component" value="Unassembled WGS sequence"/>
</dbReference>
<dbReference type="EMBL" id="LXQA010102125">
    <property type="protein sequence ID" value="MCI16723.1"/>
    <property type="molecule type" value="Genomic_DNA"/>
</dbReference>
<feature type="non-terminal residue" evidence="1">
    <location>
        <position position="1"/>
    </location>
</feature>
<dbReference type="AlphaFoldDB" id="A0A392PX80"/>
<evidence type="ECO:0000313" key="2">
    <source>
        <dbReference type="Proteomes" id="UP000265520"/>
    </source>
</evidence>
<comment type="caution">
    <text evidence="1">The sequence shown here is derived from an EMBL/GenBank/DDBJ whole genome shotgun (WGS) entry which is preliminary data.</text>
</comment>
<protein>
    <submittedName>
        <fullName evidence="1">Uncharacterized protein</fullName>
    </submittedName>
</protein>
<proteinExistence type="predicted"/>
<accession>A0A392PX80</accession>
<reference evidence="1 2" key="1">
    <citation type="journal article" date="2018" name="Front. Plant Sci.">
        <title>Red Clover (Trifolium pratense) and Zigzag Clover (T. medium) - A Picture of Genomic Similarities and Differences.</title>
        <authorList>
            <person name="Dluhosova J."/>
            <person name="Istvanek J."/>
            <person name="Nedelnik J."/>
            <person name="Repkova J."/>
        </authorList>
    </citation>
    <scope>NUCLEOTIDE SEQUENCE [LARGE SCALE GENOMIC DNA]</scope>
    <source>
        <strain evidence="2">cv. 10/8</strain>
        <tissue evidence="1">Leaf</tissue>
    </source>
</reference>
<name>A0A392PX80_9FABA</name>
<sequence length="53" mass="5901">PAEPEFAVNVVVLAMNSLALTKPLFPLYFLAFSLVSLPEETQLVVSFFPWLFG</sequence>
<organism evidence="1 2">
    <name type="scientific">Trifolium medium</name>
    <dbReference type="NCBI Taxonomy" id="97028"/>
    <lineage>
        <taxon>Eukaryota</taxon>
        <taxon>Viridiplantae</taxon>
        <taxon>Streptophyta</taxon>
        <taxon>Embryophyta</taxon>
        <taxon>Tracheophyta</taxon>
        <taxon>Spermatophyta</taxon>
        <taxon>Magnoliopsida</taxon>
        <taxon>eudicotyledons</taxon>
        <taxon>Gunneridae</taxon>
        <taxon>Pentapetalae</taxon>
        <taxon>rosids</taxon>
        <taxon>fabids</taxon>
        <taxon>Fabales</taxon>
        <taxon>Fabaceae</taxon>
        <taxon>Papilionoideae</taxon>
        <taxon>50 kb inversion clade</taxon>
        <taxon>NPAAA clade</taxon>
        <taxon>Hologalegina</taxon>
        <taxon>IRL clade</taxon>
        <taxon>Trifolieae</taxon>
        <taxon>Trifolium</taxon>
    </lineage>
</organism>
<evidence type="ECO:0000313" key="1">
    <source>
        <dbReference type="EMBL" id="MCI16723.1"/>
    </source>
</evidence>
<keyword evidence="2" id="KW-1185">Reference proteome</keyword>